<dbReference type="InterPro" id="IPR030184">
    <property type="entry name" value="WAT1-related"/>
</dbReference>
<evidence type="ECO:0000313" key="10">
    <source>
        <dbReference type="Proteomes" id="UP000092600"/>
    </source>
</evidence>
<dbReference type="STRING" id="4615.A0A199VGF8"/>
<feature type="compositionally biased region" description="Basic and acidic residues" evidence="7">
    <location>
        <begin position="266"/>
        <end position="277"/>
    </location>
</feature>
<evidence type="ECO:0000256" key="5">
    <source>
        <dbReference type="ARBA" id="ARBA00023136"/>
    </source>
</evidence>
<dbReference type="AlphaFoldDB" id="A0A199VGF8"/>
<keyword evidence="4 6" id="KW-1133">Transmembrane helix</keyword>
<evidence type="ECO:0000256" key="2">
    <source>
        <dbReference type="ARBA" id="ARBA00007635"/>
    </source>
</evidence>
<evidence type="ECO:0000259" key="8">
    <source>
        <dbReference type="Pfam" id="PF00892"/>
    </source>
</evidence>
<evidence type="ECO:0000256" key="7">
    <source>
        <dbReference type="SAM" id="MobiDB-lite"/>
    </source>
</evidence>
<dbReference type="PANTHER" id="PTHR31218">
    <property type="entry name" value="WAT1-RELATED PROTEIN"/>
    <property type="match status" value="1"/>
</dbReference>
<feature type="transmembrane region" description="Helical" evidence="6">
    <location>
        <begin position="211"/>
        <end position="230"/>
    </location>
</feature>
<comment type="similarity">
    <text evidence="2 6">Belongs to the drug/metabolite transporter (DMT) superfamily. Plant drug/metabolite exporter (P-DME) (TC 2.A.7.4) family.</text>
</comment>
<dbReference type="SUPFAM" id="SSF103481">
    <property type="entry name" value="Multidrug resistance efflux transporter EmrE"/>
    <property type="match status" value="1"/>
</dbReference>
<evidence type="ECO:0000256" key="4">
    <source>
        <dbReference type="ARBA" id="ARBA00022989"/>
    </source>
</evidence>
<reference evidence="9 10" key="1">
    <citation type="journal article" date="2016" name="DNA Res.">
        <title>The draft genome of MD-2 pineapple using hybrid error correction of long reads.</title>
        <authorList>
            <person name="Redwan R.M."/>
            <person name="Saidin A."/>
            <person name="Kumar S.V."/>
        </authorList>
    </citation>
    <scope>NUCLEOTIDE SEQUENCE [LARGE SCALE GENOMIC DNA]</scope>
    <source>
        <strain evidence="10">cv. MD2</strain>
        <tissue evidence="9">Leaf</tissue>
    </source>
</reference>
<dbReference type="GO" id="GO:0022857">
    <property type="term" value="F:transmembrane transporter activity"/>
    <property type="evidence" value="ECO:0007669"/>
    <property type="project" value="InterPro"/>
</dbReference>
<feature type="transmembrane region" description="Helical" evidence="6">
    <location>
        <begin position="51"/>
        <end position="67"/>
    </location>
</feature>
<accession>A0A199VGF8</accession>
<feature type="compositionally biased region" description="Basic and acidic residues" evidence="7">
    <location>
        <begin position="241"/>
        <end position="251"/>
    </location>
</feature>
<dbReference type="InterPro" id="IPR037185">
    <property type="entry name" value="EmrE-like"/>
</dbReference>
<comment type="caution">
    <text evidence="9">The sequence shown here is derived from an EMBL/GenBank/DDBJ whole genome shotgun (WGS) entry which is preliminary data.</text>
</comment>
<keyword evidence="5 6" id="KW-0472">Membrane</keyword>
<proteinExistence type="inferred from homology"/>
<feature type="region of interest" description="Disordered" evidence="7">
    <location>
        <begin position="241"/>
        <end position="277"/>
    </location>
</feature>
<feature type="transmembrane region" description="Helical" evidence="6">
    <location>
        <begin position="20"/>
        <end position="39"/>
    </location>
</feature>
<protein>
    <recommendedName>
        <fullName evidence="6">WAT1-related protein</fullName>
    </recommendedName>
</protein>
<dbReference type="Pfam" id="PF00892">
    <property type="entry name" value="EamA"/>
    <property type="match status" value="1"/>
</dbReference>
<dbReference type="Proteomes" id="UP000092600">
    <property type="component" value="Unassembled WGS sequence"/>
</dbReference>
<evidence type="ECO:0000313" key="9">
    <source>
        <dbReference type="EMBL" id="OAY75870.1"/>
    </source>
</evidence>
<feature type="transmembrane region" description="Helical" evidence="6">
    <location>
        <begin position="158"/>
        <end position="179"/>
    </location>
</feature>
<evidence type="ECO:0000256" key="3">
    <source>
        <dbReference type="ARBA" id="ARBA00022692"/>
    </source>
</evidence>
<feature type="transmembrane region" description="Helical" evidence="6">
    <location>
        <begin position="186"/>
        <end position="205"/>
    </location>
</feature>
<evidence type="ECO:0000256" key="1">
    <source>
        <dbReference type="ARBA" id="ARBA00004141"/>
    </source>
</evidence>
<organism evidence="9 10">
    <name type="scientific">Ananas comosus</name>
    <name type="common">Pineapple</name>
    <name type="synonym">Ananas ananas</name>
    <dbReference type="NCBI Taxonomy" id="4615"/>
    <lineage>
        <taxon>Eukaryota</taxon>
        <taxon>Viridiplantae</taxon>
        <taxon>Streptophyta</taxon>
        <taxon>Embryophyta</taxon>
        <taxon>Tracheophyta</taxon>
        <taxon>Spermatophyta</taxon>
        <taxon>Magnoliopsida</taxon>
        <taxon>Liliopsida</taxon>
        <taxon>Poales</taxon>
        <taxon>Bromeliaceae</taxon>
        <taxon>Bromelioideae</taxon>
        <taxon>Ananas</taxon>
    </lineage>
</organism>
<dbReference type="GO" id="GO:0016020">
    <property type="term" value="C:membrane"/>
    <property type="evidence" value="ECO:0007669"/>
    <property type="project" value="UniProtKB-SubCell"/>
</dbReference>
<gene>
    <name evidence="9" type="ORF">ACMD2_13753</name>
</gene>
<evidence type="ECO:0000256" key="6">
    <source>
        <dbReference type="RuleBase" id="RU363077"/>
    </source>
</evidence>
<dbReference type="EMBL" id="LSRQ01001987">
    <property type="protein sequence ID" value="OAY75870.1"/>
    <property type="molecule type" value="Genomic_DNA"/>
</dbReference>
<dbReference type="InterPro" id="IPR000620">
    <property type="entry name" value="EamA_dom"/>
</dbReference>
<name>A0A199VGF8_ANACO</name>
<feature type="domain" description="EamA" evidence="8">
    <location>
        <begin position="114"/>
        <end position="230"/>
    </location>
</feature>
<keyword evidence="3 6" id="KW-0812">Transmembrane</keyword>
<sequence length="277" mass="31713">MTLATSQIRRTCRRYKPHFLMALVQIGYTILYFITEAAFNHGLNPHVFITYRHFVGGLATLPFAYFLERKLRPKLTWALFLEIFVLSLLADEQSGPNKRCYFFFDPSLTLQAFTLKRYPAQLSLTTWMSFVGGAQSAVFTAFVEQKTSAWIIGFDIKFWSIIYSGVVCSGLIIFIQLWCTEEKGPVFVTMFNPLSTIMVALLAYFVFGERLYMGSIMGGVIVIVGLYLVLWGKERDKECREQAEKQPDSTYDKQNGAREVSATNNGEKDEMKEFYAV</sequence>
<comment type="subcellular location">
    <subcellularLocation>
        <location evidence="1 6">Membrane</location>
        <topology evidence="1 6">Multi-pass membrane protein</topology>
    </subcellularLocation>
</comment>